<evidence type="ECO:0000256" key="6">
    <source>
        <dbReference type="RuleBase" id="RU000354"/>
    </source>
</evidence>
<evidence type="ECO:0000256" key="5">
    <source>
        <dbReference type="ARBA" id="ARBA00023157"/>
    </source>
</evidence>
<reference evidence="10 11" key="1">
    <citation type="submission" date="2022-01" db="EMBL/GenBank/DDBJ databases">
        <title>A high-quality chromosome-level genome assembly of rohu carp, Labeo rohita.</title>
        <authorList>
            <person name="Arick M.A. II"/>
            <person name="Hsu C.-Y."/>
            <person name="Magbanua Z."/>
            <person name="Pechanova O."/>
            <person name="Grover C."/>
            <person name="Miller E."/>
            <person name="Thrash A."/>
            <person name="Ezzel L."/>
            <person name="Alam S."/>
            <person name="Benzie J."/>
            <person name="Hamilton M."/>
            <person name="Karsi A."/>
            <person name="Lawrence M.L."/>
            <person name="Peterson D.G."/>
        </authorList>
    </citation>
    <scope>NUCLEOTIDE SEQUENCE [LARGE SCALE GENOMIC DNA]</scope>
    <source>
        <strain evidence="11">BAU-BD-2019</strain>
        <tissue evidence="10">Blood</tissue>
    </source>
</reference>
<keyword evidence="8" id="KW-0732">Signal</keyword>
<sequence>MIPVQLISALIVACGCSVLADAMQANFTLDNDIQSSFIQRRLKSQERREMQREILSILGLPHRPRPLLHERHTAAPMYMLDLYNAILEDGDQRSGFVYSYKPVYTTPEPPVMTQQDSRFLNDADMVMSFVNLGPVVSPPASVLRVPSAQINHRLMEANISFLDTVMWHRRELRFDLSRIPAGETVTAAELRIYKDFVHERYENETFRVSVFQVLQQQPKSGEAEEVLQRRFAPSMRTDSKATRRVEHKGLVSCPQGLKSYLELYLLDSRMVWAAEEGWLVFDLTVTTNHWVINPGQNLGLQLSLETAHGERINPRKAGLVGSGGPQNKQPFMVAFLKASGIHLRSVRSASGNKQRGHHRSKNPKPSVAASQVALKTAEAAEGASVDPKQGCKKHELYVSFRDLGWQDWIIAPEGYAAYYCEGECVFPLNSYMNATNHAIVHFINPETVPKPCCAPTQLHGISVLYFDDSSNVILKKYRNMVVRACGCH</sequence>
<organism evidence="10 11">
    <name type="scientific">Labeo rohita</name>
    <name type="common">Indian major carp</name>
    <name type="synonym">Cyprinus rohita</name>
    <dbReference type="NCBI Taxonomy" id="84645"/>
    <lineage>
        <taxon>Eukaryota</taxon>
        <taxon>Metazoa</taxon>
        <taxon>Chordata</taxon>
        <taxon>Craniata</taxon>
        <taxon>Vertebrata</taxon>
        <taxon>Euteleostomi</taxon>
        <taxon>Actinopterygii</taxon>
        <taxon>Neopterygii</taxon>
        <taxon>Teleostei</taxon>
        <taxon>Ostariophysi</taxon>
        <taxon>Cypriniformes</taxon>
        <taxon>Cyprinidae</taxon>
        <taxon>Labeoninae</taxon>
        <taxon>Labeonini</taxon>
        <taxon>Labeo</taxon>
    </lineage>
</organism>
<keyword evidence="5" id="KW-1015">Disulfide bond</keyword>
<dbReference type="Pfam" id="PF00688">
    <property type="entry name" value="TGFb_propeptide"/>
    <property type="match status" value="2"/>
</dbReference>
<feature type="chain" id="PRO_5045788989" evidence="8">
    <location>
        <begin position="23"/>
        <end position="488"/>
    </location>
</feature>
<dbReference type="Pfam" id="PF00019">
    <property type="entry name" value="TGF_beta"/>
    <property type="match status" value="1"/>
</dbReference>
<dbReference type="PANTHER" id="PTHR11848">
    <property type="entry name" value="TGF-BETA FAMILY"/>
    <property type="match status" value="1"/>
</dbReference>
<feature type="region of interest" description="Disordered" evidence="7">
    <location>
        <begin position="347"/>
        <end position="371"/>
    </location>
</feature>
<feature type="signal peptide" evidence="8">
    <location>
        <begin position="1"/>
        <end position="22"/>
    </location>
</feature>
<dbReference type="EMBL" id="JACTAM010000011">
    <property type="protein sequence ID" value="KAI2659283.1"/>
    <property type="molecule type" value="Genomic_DNA"/>
</dbReference>
<dbReference type="PROSITE" id="PS51362">
    <property type="entry name" value="TGF_BETA_2"/>
    <property type="match status" value="1"/>
</dbReference>
<dbReference type="SUPFAM" id="SSF57501">
    <property type="entry name" value="Cystine-knot cytokines"/>
    <property type="match status" value="1"/>
</dbReference>
<keyword evidence="4 6" id="KW-0339">Growth factor</keyword>
<comment type="caution">
    <text evidence="10">The sequence shown here is derived from an EMBL/GenBank/DDBJ whole genome shotgun (WGS) entry which is preliminary data.</text>
</comment>
<dbReference type="Gene3D" id="2.10.90.10">
    <property type="entry name" value="Cystine-knot cytokines"/>
    <property type="match status" value="1"/>
</dbReference>
<protein>
    <submittedName>
        <fullName evidence="10">Bone morphogenetic protein 7</fullName>
    </submittedName>
</protein>
<dbReference type="InterPro" id="IPR017948">
    <property type="entry name" value="TGFb_CS"/>
</dbReference>
<accession>A0ABQ8M8S6</accession>
<dbReference type="InterPro" id="IPR001839">
    <property type="entry name" value="TGF-b_C"/>
</dbReference>
<dbReference type="InterPro" id="IPR015615">
    <property type="entry name" value="TGF-beta-rel"/>
</dbReference>
<evidence type="ECO:0000256" key="1">
    <source>
        <dbReference type="ARBA" id="ARBA00004613"/>
    </source>
</evidence>
<evidence type="ECO:0000256" key="2">
    <source>
        <dbReference type="ARBA" id="ARBA00006656"/>
    </source>
</evidence>
<dbReference type="InterPro" id="IPR001111">
    <property type="entry name" value="TGF-b_propeptide"/>
</dbReference>
<proteinExistence type="inferred from homology"/>
<comment type="similarity">
    <text evidence="2 6">Belongs to the TGF-beta family.</text>
</comment>
<dbReference type="SMART" id="SM00204">
    <property type="entry name" value="TGFB"/>
    <property type="match status" value="1"/>
</dbReference>
<comment type="subcellular location">
    <subcellularLocation>
        <location evidence="1">Secreted</location>
    </subcellularLocation>
</comment>
<evidence type="ECO:0000256" key="7">
    <source>
        <dbReference type="SAM" id="MobiDB-lite"/>
    </source>
</evidence>
<evidence type="ECO:0000256" key="4">
    <source>
        <dbReference type="ARBA" id="ARBA00023030"/>
    </source>
</evidence>
<keyword evidence="11" id="KW-1185">Reference proteome</keyword>
<evidence type="ECO:0000256" key="8">
    <source>
        <dbReference type="SAM" id="SignalP"/>
    </source>
</evidence>
<dbReference type="PROSITE" id="PS00250">
    <property type="entry name" value="TGF_BETA_1"/>
    <property type="match status" value="1"/>
</dbReference>
<gene>
    <name evidence="10" type="ORF">H4Q32_023563</name>
</gene>
<dbReference type="InterPro" id="IPR029034">
    <property type="entry name" value="Cystine-knot_cytokine"/>
</dbReference>
<dbReference type="Gene3D" id="2.60.120.970">
    <property type="match status" value="1"/>
</dbReference>
<evidence type="ECO:0000313" key="10">
    <source>
        <dbReference type="EMBL" id="KAI2659283.1"/>
    </source>
</evidence>
<dbReference type="Proteomes" id="UP000830375">
    <property type="component" value="Unassembled WGS sequence"/>
</dbReference>
<evidence type="ECO:0000313" key="11">
    <source>
        <dbReference type="Proteomes" id="UP000830375"/>
    </source>
</evidence>
<feature type="domain" description="TGF-beta family profile" evidence="9">
    <location>
        <begin position="373"/>
        <end position="488"/>
    </location>
</feature>
<name>A0ABQ8M8S6_LABRO</name>
<evidence type="ECO:0000259" key="9">
    <source>
        <dbReference type="PROSITE" id="PS51362"/>
    </source>
</evidence>
<keyword evidence="3" id="KW-0964">Secreted</keyword>
<dbReference type="PANTHER" id="PTHR11848:SF135">
    <property type="entry name" value="BONE MORPHOGENETIC PROTEIN 7"/>
    <property type="match status" value="1"/>
</dbReference>
<evidence type="ECO:0000256" key="3">
    <source>
        <dbReference type="ARBA" id="ARBA00022525"/>
    </source>
</evidence>